<feature type="transmembrane region" description="Helical" evidence="5">
    <location>
        <begin position="133"/>
        <end position="156"/>
    </location>
</feature>
<dbReference type="EMBL" id="JBFDAA010000007">
    <property type="protein sequence ID" value="KAL1130456.1"/>
    <property type="molecule type" value="Genomic_DNA"/>
</dbReference>
<dbReference type="PANTHER" id="PTHR11662:SF40">
    <property type="entry name" value="MAJOR FACILITATOR SUPERFAMILY (MFS) PROFILE DOMAIN-CONTAINING PROTEIN"/>
    <property type="match status" value="1"/>
</dbReference>
<dbReference type="PROSITE" id="PS50850">
    <property type="entry name" value="MFS"/>
    <property type="match status" value="1"/>
</dbReference>
<feature type="transmembrane region" description="Helical" evidence="5">
    <location>
        <begin position="44"/>
        <end position="66"/>
    </location>
</feature>
<evidence type="ECO:0000256" key="3">
    <source>
        <dbReference type="ARBA" id="ARBA00022989"/>
    </source>
</evidence>
<feature type="transmembrane region" description="Helical" evidence="5">
    <location>
        <begin position="162"/>
        <end position="179"/>
    </location>
</feature>
<organism evidence="7 8">
    <name type="scientific">Ranatra chinensis</name>
    <dbReference type="NCBI Taxonomy" id="642074"/>
    <lineage>
        <taxon>Eukaryota</taxon>
        <taxon>Metazoa</taxon>
        <taxon>Ecdysozoa</taxon>
        <taxon>Arthropoda</taxon>
        <taxon>Hexapoda</taxon>
        <taxon>Insecta</taxon>
        <taxon>Pterygota</taxon>
        <taxon>Neoptera</taxon>
        <taxon>Paraneoptera</taxon>
        <taxon>Hemiptera</taxon>
        <taxon>Heteroptera</taxon>
        <taxon>Panheteroptera</taxon>
        <taxon>Nepomorpha</taxon>
        <taxon>Nepidae</taxon>
        <taxon>Ranatrinae</taxon>
        <taxon>Ranatra</taxon>
    </lineage>
</organism>
<reference evidence="7 8" key="1">
    <citation type="submission" date="2024-07" db="EMBL/GenBank/DDBJ databases">
        <title>Chromosome-level genome assembly of the water stick insect Ranatra chinensis (Heteroptera: Nepidae).</title>
        <authorList>
            <person name="Liu X."/>
        </authorList>
    </citation>
    <scope>NUCLEOTIDE SEQUENCE [LARGE SCALE GENOMIC DNA]</scope>
    <source>
        <strain evidence="7">Cailab_2021Rc</strain>
        <tissue evidence="7">Muscle</tissue>
    </source>
</reference>
<dbReference type="Proteomes" id="UP001558652">
    <property type="component" value="Unassembled WGS sequence"/>
</dbReference>
<accession>A0ABD0YGM9</accession>
<dbReference type="GO" id="GO:0016020">
    <property type="term" value="C:membrane"/>
    <property type="evidence" value="ECO:0007669"/>
    <property type="project" value="UniProtKB-SubCell"/>
</dbReference>
<feature type="transmembrane region" description="Helical" evidence="5">
    <location>
        <begin position="254"/>
        <end position="274"/>
    </location>
</feature>
<dbReference type="PANTHER" id="PTHR11662">
    <property type="entry name" value="SOLUTE CARRIER FAMILY 17"/>
    <property type="match status" value="1"/>
</dbReference>
<dbReference type="AlphaFoldDB" id="A0ABD0YGM9"/>
<dbReference type="InterPro" id="IPR020846">
    <property type="entry name" value="MFS_dom"/>
</dbReference>
<name>A0ABD0YGM9_9HEMI</name>
<evidence type="ECO:0000256" key="5">
    <source>
        <dbReference type="SAM" id="Phobius"/>
    </source>
</evidence>
<dbReference type="SUPFAM" id="SSF103473">
    <property type="entry name" value="MFS general substrate transporter"/>
    <property type="match status" value="1"/>
</dbReference>
<protein>
    <recommendedName>
        <fullName evidence="6">Major facilitator superfamily (MFS) profile domain-containing protein</fullName>
    </recommendedName>
</protein>
<dbReference type="Gene3D" id="1.20.1250.20">
    <property type="entry name" value="MFS general substrate transporter like domains"/>
    <property type="match status" value="2"/>
</dbReference>
<feature type="transmembrane region" description="Helical" evidence="5">
    <location>
        <begin position="294"/>
        <end position="318"/>
    </location>
</feature>
<dbReference type="GO" id="GO:0015291">
    <property type="term" value="F:secondary active transmembrane transporter activity"/>
    <property type="evidence" value="ECO:0007669"/>
    <property type="project" value="UniProtKB-ARBA"/>
</dbReference>
<dbReference type="CDD" id="cd17380">
    <property type="entry name" value="MFS_SLC17A9_like"/>
    <property type="match status" value="1"/>
</dbReference>
<dbReference type="InterPro" id="IPR011701">
    <property type="entry name" value="MFS"/>
</dbReference>
<dbReference type="FunFam" id="1.20.1250.20:FF:000937">
    <property type="entry name" value="Putative inorganic phosphate cotransporter-like Protein"/>
    <property type="match status" value="1"/>
</dbReference>
<evidence type="ECO:0000259" key="6">
    <source>
        <dbReference type="PROSITE" id="PS50850"/>
    </source>
</evidence>
<comment type="subcellular location">
    <subcellularLocation>
        <location evidence="1">Membrane</location>
        <topology evidence="1">Multi-pass membrane protein</topology>
    </subcellularLocation>
</comment>
<feature type="transmembrane region" description="Helical" evidence="5">
    <location>
        <begin position="213"/>
        <end position="234"/>
    </location>
</feature>
<keyword evidence="4 5" id="KW-0472">Membrane</keyword>
<feature type="transmembrane region" description="Helical" evidence="5">
    <location>
        <begin position="73"/>
        <end position="92"/>
    </location>
</feature>
<comment type="caution">
    <text evidence="7">The sequence shown here is derived from an EMBL/GenBank/DDBJ whole genome shotgun (WGS) entry which is preliminary data.</text>
</comment>
<keyword evidence="2 5" id="KW-0812">Transmembrane</keyword>
<sequence length="428" mass="47135">MSAKSSRIVGLCSVANFINAADRVIMPIAIVPMTDQFKWSLHWQGWILSAFAFGYFTSQVIGACAASRFGGKTVLLFAVFLWSVSTTVTPLLATSVPALILCRVILGLGEGLGLPTIFHIFAHNVPIEERSRAFGYLVAAGSVGQTVASVMCPHLAWQTGFYLFGSLGIIWVLIWLIFYNDSAVLQKDEIPLFIPKVTNRNVRWAEFVSHWSLWAVYLAHFAMNWSNYIIMQWLPTYLARNLAANKESISLTALPYIINSLVGIMAGHFADTLVGKRKWSVLSVRRLMTSMGLFGPGIFLLAFCTVDNLLAAVVFVSISMGLCACNSAGHLSNHADIAPNHAGVTFAISNTIVSSLHNLCINLYDGTCDDSRYPLWTPDRRTGDNFTWTLVSCLCTGGRSQLYICHHLLQPEFCIPATLTTLRLTILP</sequence>
<dbReference type="InterPro" id="IPR036259">
    <property type="entry name" value="MFS_trans_sf"/>
</dbReference>
<evidence type="ECO:0000256" key="2">
    <source>
        <dbReference type="ARBA" id="ARBA00022692"/>
    </source>
</evidence>
<feature type="domain" description="Major facilitator superfamily (MFS) profile" evidence="6">
    <location>
        <begin position="8"/>
        <end position="428"/>
    </location>
</feature>
<dbReference type="InterPro" id="IPR044777">
    <property type="entry name" value="SLC17A9-like"/>
</dbReference>
<proteinExistence type="predicted"/>
<keyword evidence="3 5" id="KW-1133">Transmembrane helix</keyword>
<evidence type="ECO:0000256" key="4">
    <source>
        <dbReference type="ARBA" id="ARBA00023136"/>
    </source>
</evidence>
<dbReference type="InterPro" id="IPR050382">
    <property type="entry name" value="MFS_Na/Anion_cotransporter"/>
</dbReference>
<dbReference type="FunFam" id="1.20.1250.20:FF:000452">
    <property type="entry name" value="sialin-like isoform X1"/>
    <property type="match status" value="1"/>
</dbReference>
<evidence type="ECO:0000313" key="7">
    <source>
        <dbReference type="EMBL" id="KAL1130456.1"/>
    </source>
</evidence>
<evidence type="ECO:0000313" key="8">
    <source>
        <dbReference type="Proteomes" id="UP001558652"/>
    </source>
</evidence>
<dbReference type="Pfam" id="PF07690">
    <property type="entry name" value="MFS_1"/>
    <property type="match status" value="1"/>
</dbReference>
<gene>
    <name evidence="7" type="ORF">AAG570_011704</name>
</gene>
<feature type="transmembrane region" description="Helical" evidence="5">
    <location>
        <begin position="98"/>
        <end position="121"/>
    </location>
</feature>
<evidence type="ECO:0000256" key="1">
    <source>
        <dbReference type="ARBA" id="ARBA00004141"/>
    </source>
</evidence>
<keyword evidence="8" id="KW-1185">Reference proteome</keyword>